<organism evidence="3 4">
    <name type="scientific">Tumebacillus flagellatus</name>
    <dbReference type="NCBI Taxonomy" id="1157490"/>
    <lineage>
        <taxon>Bacteria</taxon>
        <taxon>Bacillati</taxon>
        <taxon>Bacillota</taxon>
        <taxon>Bacilli</taxon>
        <taxon>Bacillales</taxon>
        <taxon>Alicyclobacillaceae</taxon>
        <taxon>Tumebacillus</taxon>
    </lineage>
</organism>
<evidence type="ECO:0000259" key="2">
    <source>
        <dbReference type="Pfam" id="PF07883"/>
    </source>
</evidence>
<feature type="transmembrane region" description="Helical" evidence="1">
    <location>
        <begin position="119"/>
        <end position="137"/>
    </location>
</feature>
<dbReference type="EMBL" id="JMIR01000015">
    <property type="protein sequence ID" value="KEO83057.1"/>
    <property type="molecule type" value="Genomic_DNA"/>
</dbReference>
<keyword evidence="1" id="KW-1133">Transmembrane helix</keyword>
<reference evidence="3 4" key="1">
    <citation type="journal article" date="2013" name="Int. J. Syst. Evol. Microbiol.">
        <title>Tumebacillus flagellatus sp. nov., an alpha-amylase/pullulanase-producing bacterium isolated from cassava wastewater.</title>
        <authorList>
            <person name="Wang Q."/>
            <person name="Xie N."/>
            <person name="Qin Y."/>
            <person name="Shen N."/>
            <person name="Zhu J."/>
            <person name="Mi H."/>
            <person name="Huang R."/>
        </authorList>
    </citation>
    <scope>NUCLEOTIDE SEQUENCE [LARGE SCALE GENOMIC DNA]</scope>
    <source>
        <strain evidence="3 4">GST4</strain>
    </source>
</reference>
<gene>
    <name evidence="3" type="ORF">EL26_12275</name>
</gene>
<evidence type="ECO:0000313" key="4">
    <source>
        <dbReference type="Proteomes" id="UP000027931"/>
    </source>
</evidence>
<comment type="caution">
    <text evidence="3">The sequence shown here is derived from an EMBL/GenBank/DDBJ whole genome shotgun (WGS) entry which is preliminary data.</text>
</comment>
<accession>A0A074MAW6</accession>
<dbReference type="InterPro" id="IPR011051">
    <property type="entry name" value="RmlC_Cupin_sf"/>
</dbReference>
<evidence type="ECO:0000256" key="1">
    <source>
        <dbReference type="SAM" id="Phobius"/>
    </source>
</evidence>
<sequence length="280" mass="32048">MPFLILFLVSWAAFWKFGDLRQWRRLLPAVLLSMVMSLTSDSVTDHYPLWTYHDTTGWMPYLAIRLIDDFGVYPVTAYLFLQYMPSPNRQVRYFMTWTLAVILLETLFVFQGWMVHKDWWSIACSYIADWLIFFLLYRFTVLFNKSGSPEEPSQSNSASNIVEVLKKHGIEIDFLAESETAEVFLLQMQPGTQISAHTHSGREISVLLQGQVEVSVGAERKVYRSGQSLIIQGQVVHSAINIDSREPALVLSILLSSGLRQKLGNHTADQLLLSTEPLRL</sequence>
<proteinExistence type="predicted"/>
<feature type="domain" description="Cupin type-2" evidence="2">
    <location>
        <begin position="185"/>
        <end position="253"/>
    </location>
</feature>
<dbReference type="Pfam" id="PF07883">
    <property type="entry name" value="Cupin_2"/>
    <property type="match status" value="1"/>
</dbReference>
<feature type="transmembrane region" description="Helical" evidence="1">
    <location>
        <begin position="58"/>
        <end position="81"/>
    </location>
</feature>
<keyword evidence="4" id="KW-1185">Reference proteome</keyword>
<dbReference type="eggNOG" id="ENOG50334MC">
    <property type="taxonomic scope" value="Bacteria"/>
</dbReference>
<dbReference type="Proteomes" id="UP000027931">
    <property type="component" value="Unassembled WGS sequence"/>
</dbReference>
<dbReference type="NCBIfam" id="NF041644">
    <property type="entry name" value="CBO0543_fam"/>
    <property type="match status" value="1"/>
</dbReference>
<evidence type="ECO:0000313" key="3">
    <source>
        <dbReference type="EMBL" id="KEO83057.1"/>
    </source>
</evidence>
<protein>
    <recommendedName>
        <fullName evidence="2">Cupin type-2 domain-containing protein</fullName>
    </recommendedName>
</protein>
<dbReference type="AlphaFoldDB" id="A0A074MAW6"/>
<dbReference type="OrthoDB" id="9793254at2"/>
<dbReference type="InterPro" id="IPR013096">
    <property type="entry name" value="Cupin_2"/>
</dbReference>
<dbReference type="Gene3D" id="2.60.120.10">
    <property type="entry name" value="Jelly Rolls"/>
    <property type="match status" value="1"/>
</dbReference>
<dbReference type="InterPro" id="IPR014710">
    <property type="entry name" value="RmlC-like_jellyroll"/>
</dbReference>
<feature type="transmembrane region" description="Helical" evidence="1">
    <location>
        <begin position="93"/>
        <end position="113"/>
    </location>
</feature>
<name>A0A074MAW6_9BACL</name>
<dbReference type="SUPFAM" id="SSF51182">
    <property type="entry name" value="RmlC-like cupins"/>
    <property type="match status" value="1"/>
</dbReference>
<keyword evidence="1" id="KW-0472">Membrane</keyword>
<dbReference type="InterPro" id="IPR048147">
    <property type="entry name" value="CBO0543-like"/>
</dbReference>
<keyword evidence="1" id="KW-0812">Transmembrane</keyword>
<dbReference type="RefSeq" id="WP_038088631.1">
    <property type="nucleotide sequence ID" value="NZ_JMIR01000015.1"/>
</dbReference>